<reference evidence="2" key="1">
    <citation type="submission" date="2023-03" db="EMBL/GenBank/DDBJ databases">
        <title>Massive genome expansion in bonnet fungi (Mycena s.s.) driven by repeated elements and novel gene families across ecological guilds.</title>
        <authorList>
            <consortium name="Lawrence Berkeley National Laboratory"/>
            <person name="Harder C.B."/>
            <person name="Miyauchi S."/>
            <person name="Viragh M."/>
            <person name="Kuo A."/>
            <person name="Thoen E."/>
            <person name="Andreopoulos B."/>
            <person name="Lu D."/>
            <person name="Skrede I."/>
            <person name="Drula E."/>
            <person name="Henrissat B."/>
            <person name="Morin E."/>
            <person name="Kohler A."/>
            <person name="Barry K."/>
            <person name="LaButti K."/>
            <person name="Morin E."/>
            <person name="Salamov A."/>
            <person name="Lipzen A."/>
            <person name="Mereny Z."/>
            <person name="Hegedus B."/>
            <person name="Baldrian P."/>
            <person name="Stursova M."/>
            <person name="Weitz H."/>
            <person name="Taylor A."/>
            <person name="Grigoriev I.V."/>
            <person name="Nagy L.G."/>
            <person name="Martin F."/>
            <person name="Kauserud H."/>
        </authorList>
    </citation>
    <scope>NUCLEOTIDE SEQUENCE</scope>
    <source>
        <strain evidence="2">CBHHK002</strain>
    </source>
</reference>
<feature type="region of interest" description="Disordered" evidence="1">
    <location>
        <begin position="143"/>
        <end position="205"/>
    </location>
</feature>
<evidence type="ECO:0000256" key="1">
    <source>
        <dbReference type="SAM" id="MobiDB-lite"/>
    </source>
</evidence>
<sequence>MRCYMEDGNCILCVQDILFKVNRHHPSPRSEVTVFTDIFSLPPGTGVVEGKEDESPIRLTGDTVNEIRAFLSFSYASPLQTMLSRIPDADLQRLATQAASRAGISSCQSKPGQRKRSARLPAAPQARLSRHAQSMCIRTCSDSANSYPLQPSSTSSSKRGPRAFEMGHSSVMTPSLSRRSSTSARFLGMSTMTSRSDISSLSKPL</sequence>
<feature type="compositionally biased region" description="Polar residues" evidence="1">
    <location>
        <begin position="170"/>
        <end position="205"/>
    </location>
</feature>
<evidence type="ECO:0000313" key="2">
    <source>
        <dbReference type="EMBL" id="KAJ7348146.1"/>
    </source>
</evidence>
<dbReference type="Proteomes" id="UP001218218">
    <property type="component" value="Unassembled WGS sequence"/>
</dbReference>
<gene>
    <name evidence="2" type="ORF">DFH08DRAFT_867452</name>
</gene>
<feature type="region of interest" description="Disordered" evidence="1">
    <location>
        <begin position="100"/>
        <end position="130"/>
    </location>
</feature>
<name>A0AAD7A2D8_9AGAR</name>
<feature type="compositionally biased region" description="Polar residues" evidence="1">
    <location>
        <begin position="100"/>
        <end position="111"/>
    </location>
</feature>
<protein>
    <submittedName>
        <fullName evidence="2">Uncharacterized protein</fullName>
    </submittedName>
</protein>
<dbReference type="AlphaFoldDB" id="A0AAD7A2D8"/>
<evidence type="ECO:0000313" key="3">
    <source>
        <dbReference type="Proteomes" id="UP001218218"/>
    </source>
</evidence>
<comment type="caution">
    <text evidence="2">The sequence shown here is derived from an EMBL/GenBank/DDBJ whole genome shotgun (WGS) entry which is preliminary data.</text>
</comment>
<keyword evidence="3" id="KW-1185">Reference proteome</keyword>
<proteinExistence type="predicted"/>
<organism evidence="2 3">
    <name type="scientific">Mycena albidolilacea</name>
    <dbReference type="NCBI Taxonomy" id="1033008"/>
    <lineage>
        <taxon>Eukaryota</taxon>
        <taxon>Fungi</taxon>
        <taxon>Dikarya</taxon>
        <taxon>Basidiomycota</taxon>
        <taxon>Agaricomycotina</taxon>
        <taxon>Agaricomycetes</taxon>
        <taxon>Agaricomycetidae</taxon>
        <taxon>Agaricales</taxon>
        <taxon>Marasmiineae</taxon>
        <taxon>Mycenaceae</taxon>
        <taxon>Mycena</taxon>
    </lineage>
</organism>
<accession>A0AAD7A2D8</accession>
<dbReference type="EMBL" id="JARIHO010000018">
    <property type="protein sequence ID" value="KAJ7348146.1"/>
    <property type="molecule type" value="Genomic_DNA"/>
</dbReference>